<dbReference type="Pfam" id="PF08279">
    <property type="entry name" value="HTH_11"/>
    <property type="match status" value="1"/>
</dbReference>
<dbReference type="OrthoDB" id="9807255at2"/>
<evidence type="ECO:0000313" key="3">
    <source>
        <dbReference type="EMBL" id="RYC11794.1"/>
    </source>
</evidence>
<dbReference type="EMBL" id="SDVB01000238">
    <property type="protein sequence ID" value="RYC11794.1"/>
    <property type="molecule type" value="Genomic_DNA"/>
</dbReference>
<sequence length="226" mass="25382">MRPADRLFRIIQLMRATGRAMTAAEIAEKMEVSRRTIYRDMEHLVGSGAPIDGEPGVGYLLREDFDAPPLVFTFEQLEALAFGVRAVQMLGNDSLGRAAREALEKLEASLPKEHVERLRRAPLRAFRSGSQGTIPASFDLVRKAISPRRKMEIGYRSLSGAVTRRVVRPLGLSAFGNLWLLTAWCELRDGFRDFRLDRVEDAILLDETFPADAEKSFERYLDGLAG</sequence>
<name>A0A4Q2T4D2_9HYPH</name>
<reference evidence="3 4" key="1">
    <citation type="submission" date="2019-01" db="EMBL/GenBank/DDBJ databases">
        <authorList>
            <person name="Deng T."/>
        </authorList>
    </citation>
    <scope>NUCLEOTIDE SEQUENCE [LARGE SCALE GENOMIC DNA]</scope>
    <source>
        <strain evidence="3 4">F8825</strain>
    </source>
</reference>
<dbReference type="AlphaFoldDB" id="A0A4Q2T4D2"/>
<dbReference type="Pfam" id="PF13280">
    <property type="entry name" value="WYL"/>
    <property type="match status" value="1"/>
</dbReference>
<evidence type="ECO:0000259" key="2">
    <source>
        <dbReference type="Pfam" id="PF13280"/>
    </source>
</evidence>
<accession>A0A4Q2T4D2</accession>
<keyword evidence="4" id="KW-1185">Reference proteome</keyword>
<feature type="domain" description="Helix-turn-helix type 11" evidence="1">
    <location>
        <begin position="6"/>
        <end position="59"/>
    </location>
</feature>
<dbReference type="InterPro" id="IPR036388">
    <property type="entry name" value="WH-like_DNA-bd_sf"/>
</dbReference>
<dbReference type="InterPro" id="IPR013196">
    <property type="entry name" value="HTH_11"/>
</dbReference>
<proteinExistence type="predicted"/>
<dbReference type="Gene3D" id="1.10.10.10">
    <property type="entry name" value="Winged helix-like DNA-binding domain superfamily/Winged helix DNA-binding domain"/>
    <property type="match status" value="1"/>
</dbReference>
<gene>
    <name evidence="3" type="ORF">EUU22_12045</name>
</gene>
<dbReference type="SUPFAM" id="SSF46785">
    <property type="entry name" value="Winged helix' DNA-binding domain"/>
    <property type="match status" value="1"/>
</dbReference>
<feature type="domain" description="WYL" evidence="2">
    <location>
        <begin position="138"/>
        <end position="202"/>
    </location>
</feature>
<dbReference type="RefSeq" id="WP_129332231.1">
    <property type="nucleotide sequence ID" value="NZ_SDVB01000238.1"/>
</dbReference>
<dbReference type="Proteomes" id="UP000291088">
    <property type="component" value="Unassembled WGS sequence"/>
</dbReference>
<protein>
    <submittedName>
        <fullName evidence="3">YafY family transcriptional regulator</fullName>
    </submittedName>
</protein>
<evidence type="ECO:0000313" key="4">
    <source>
        <dbReference type="Proteomes" id="UP000291088"/>
    </source>
</evidence>
<dbReference type="PANTHER" id="PTHR34580">
    <property type="match status" value="1"/>
</dbReference>
<comment type="caution">
    <text evidence="3">The sequence shown here is derived from an EMBL/GenBank/DDBJ whole genome shotgun (WGS) entry which is preliminary data.</text>
</comment>
<organism evidence="3 4">
    <name type="scientific">Ciceribacter ferrooxidans</name>
    <dbReference type="NCBI Taxonomy" id="2509717"/>
    <lineage>
        <taxon>Bacteria</taxon>
        <taxon>Pseudomonadati</taxon>
        <taxon>Pseudomonadota</taxon>
        <taxon>Alphaproteobacteria</taxon>
        <taxon>Hyphomicrobiales</taxon>
        <taxon>Rhizobiaceae</taxon>
        <taxon>Ciceribacter</taxon>
    </lineage>
</organism>
<evidence type="ECO:0000259" key="1">
    <source>
        <dbReference type="Pfam" id="PF08279"/>
    </source>
</evidence>
<dbReference type="InterPro" id="IPR026881">
    <property type="entry name" value="WYL_dom"/>
</dbReference>
<dbReference type="InterPro" id="IPR051534">
    <property type="entry name" value="CBASS_pafABC_assoc_protein"/>
</dbReference>
<dbReference type="PANTHER" id="PTHR34580:SF3">
    <property type="entry name" value="PROTEIN PAFB"/>
    <property type="match status" value="1"/>
</dbReference>
<dbReference type="PROSITE" id="PS52050">
    <property type="entry name" value="WYL"/>
    <property type="match status" value="1"/>
</dbReference>
<dbReference type="InterPro" id="IPR036390">
    <property type="entry name" value="WH_DNA-bd_sf"/>
</dbReference>